<dbReference type="AlphaFoldDB" id="A0A561UN85"/>
<accession>A0A561UN85</accession>
<evidence type="ECO:0008006" key="4">
    <source>
        <dbReference type="Google" id="ProtNLM"/>
    </source>
</evidence>
<dbReference type="EMBL" id="VIWT01000001">
    <property type="protein sequence ID" value="TWG00794.1"/>
    <property type="molecule type" value="Genomic_DNA"/>
</dbReference>
<keyword evidence="3" id="KW-1185">Reference proteome</keyword>
<proteinExistence type="predicted"/>
<dbReference type="OrthoDB" id="3869471at2"/>
<organism evidence="2 3">
    <name type="scientific">Kitasatospora viridis</name>
    <dbReference type="NCBI Taxonomy" id="281105"/>
    <lineage>
        <taxon>Bacteria</taxon>
        <taxon>Bacillati</taxon>
        <taxon>Actinomycetota</taxon>
        <taxon>Actinomycetes</taxon>
        <taxon>Kitasatosporales</taxon>
        <taxon>Streptomycetaceae</taxon>
        <taxon>Kitasatospora</taxon>
    </lineage>
</organism>
<keyword evidence="1" id="KW-0732">Signal</keyword>
<evidence type="ECO:0000313" key="3">
    <source>
        <dbReference type="Proteomes" id="UP000317940"/>
    </source>
</evidence>
<dbReference type="RefSeq" id="WP_145906839.1">
    <property type="nucleotide sequence ID" value="NZ_BAAAMZ010000003.1"/>
</dbReference>
<gene>
    <name evidence="2" type="ORF">FHX73_114674</name>
</gene>
<feature type="chain" id="PRO_5021787168" description="Tat pathway signal sequence domain protein" evidence="1">
    <location>
        <begin position="28"/>
        <end position="224"/>
    </location>
</feature>
<name>A0A561UN85_9ACTN</name>
<dbReference type="Proteomes" id="UP000317940">
    <property type="component" value="Unassembled WGS sequence"/>
</dbReference>
<evidence type="ECO:0000313" key="2">
    <source>
        <dbReference type="EMBL" id="TWG00794.1"/>
    </source>
</evidence>
<sequence>MRNRILLGTAALAAAAVTALTALPASAAGTVLTYGSAGGSAVAVGDVLTANLASGTYATLYSTAAGGSGVKCSSSAFNATVTANPSAPGTAVETLNTQTFGGCSAVGVPGVTGVSSVTVNNLTYTNNVSDASGDPVTLSAGSAGPIQTTIVLRTLLGTVTCVYQASPASLSGVASNAAQTLSFTNQSFTRSSGPATCFSAGYFTAAYGPIQDSSQSGSPAVYVN</sequence>
<protein>
    <recommendedName>
        <fullName evidence="4">Tat pathway signal sequence domain protein</fullName>
    </recommendedName>
</protein>
<evidence type="ECO:0000256" key="1">
    <source>
        <dbReference type="SAM" id="SignalP"/>
    </source>
</evidence>
<reference evidence="2 3" key="1">
    <citation type="submission" date="2019-06" db="EMBL/GenBank/DDBJ databases">
        <title>Sequencing the genomes of 1000 actinobacteria strains.</title>
        <authorList>
            <person name="Klenk H.-P."/>
        </authorList>
    </citation>
    <scope>NUCLEOTIDE SEQUENCE [LARGE SCALE GENOMIC DNA]</scope>
    <source>
        <strain evidence="2 3">DSM 44826</strain>
    </source>
</reference>
<feature type="signal peptide" evidence="1">
    <location>
        <begin position="1"/>
        <end position="27"/>
    </location>
</feature>
<comment type="caution">
    <text evidence="2">The sequence shown here is derived from an EMBL/GenBank/DDBJ whole genome shotgun (WGS) entry which is preliminary data.</text>
</comment>